<evidence type="ECO:0000313" key="2">
    <source>
        <dbReference type="EMBL" id="KAK9890513.1"/>
    </source>
</evidence>
<dbReference type="InterPro" id="IPR050934">
    <property type="entry name" value="ITIH"/>
</dbReference>
<evidence type="ECO:0000313" key="3">
    <source>
        <dbReference type="Proteomes" id="UP001431783"/>
    </source>
</evidence>
<dbReference type="PANTHER" id="PTHR10338:SF108">
    <property type="entry name" value="INTER-ALPHA-TRYPSIN INHIBITOR HEAVY CHAIN H4-LIKE PROTEIN"/>
    <property type="match status" value="1"/>
</dbReference>
<reference evidence="2 3" key="1">
    <citation type="submission" date="2023-03" db="EMBL/GenBank/DDBJ databases">
        <title>Genome insight into feeding habits of ladybird beetles.</title>
        <authorList>
            <person name="Li H.-S."/>
            <person name="Huang Y.-H."/>
            <person name="Pang H."/>
        </authorList>
    </citation>
    <scope>NUCLEOTIDE SEQUENCE [LARGE SCALE GENOMIC DNA]</scope>
    <source>
        <strain evidence="2">SYSU_2023b</strain>
        <tissue evidence="2">Whole body</tissue>
    </source>
</reference>
<name>A0AAW1V623_9CUCU</name>
<accession>A0AAW1V623</accession>
<keyword evidence="3" id="KW-1185">Reference proteome</keyword>
<sequence>MEKYEAYVKEKKEAEKTYDNAFSVGTAAGLVEANARDSNRFTVSVNIKPQSKATFYLTHEELLARKNGQYEIVINLHPGQPVKDLGVQTTEIC</sequence>
<dbReference type="PROSITE" id="PS51468">
    <property type="entry name" value="VIT"/>
    <property type="match status" value="1"/>
</dbReference>
<feature type="domain" description="VIT" evidence="1">
    <location>
        <begin position="1"/>
        <end position="61"/>
    </location>
</feature>
<dbReference type="Proteomes" id="UP001431783">
    <property type="component" value="Unassembled WGS sequence"/>
</dbReference>
<gene>
    <name evidence="2" type="ORF">WA026_010589</name>
</gene>
<protein>
    <recommendedName>
        <fullName evidence="1">VIT domain-containing protein</fullName>
    </recommendedName>
</protein>
<dbReference type="PANTHER" id="PTHR10338">
    <property type="entry name" value="INTER-ALPHA-TRYPSIN INHIBITOR HEAVY CHAIN FAMILY MEMBER"/>
    <property type="match status" value="1"/>
</dbReference>
<comment type="caution">
    <text evidence="2">The sequence shown here is derived from an EMBL/GenBank/DDBJ whole genome shotgun (WGS) entry which is preliminary data.</text>
</comment>
<evidence type="ECO:0000259" key="1">
    <source>
        <dbReference type="PROSITE" id="PS51468"/>
    </source>
</evidence>
<dbReference type="AlphaFoldDB" id="A0AAW1V623"/>
<dbReference type="Pfam" id="PF08487">
    <property type="entry name" value="VIT"/>
    <property type="match status" value="1"/>
</dbReference>
<proteinExistence type="predicted"/>
<dbReference type="InterPro" id="IPR013694">
    <property type="entry name" value="VIT"/>
</dbReference>
<dbReference type="EMBL" id="JARQZJ010000125">
    <property type="protein sequence ID" value="KAK9890513.1"/>
    <property type="molecule type" value="Genomic_DNA"/>
</dbReference>
<organism evidence="2 3">
    <name type="scientific">Henosepilachna vigintioctopunctata</name>
    <dbReference type="NCBI Taxonomy" id="420089"/>
    <lineage>
        <taxon>Eukaryota</taxon>
        <taxon>Metazoa</taxon>
        <taxon>Ecdysozoa</taxon>
        <taxon>Arthropoda</taxon>
        <taxon>Hexapoda</taxon>
        <taxon>Insecta</taxon>
        <taxon>Pterygota</taxon>
        <taxon>Neoptera</taxon>
        <taxon>Endopterygota</taxon>
        <taxon>Coleoptera</taxon>
        <taxon>Polyphaga</taxon>
        <taxon>Cucujiformia</taxon>
        <taxon>Coccinelloidea</taxon>
        <taxon>Coccinellidae</taxon>
        <taxon>Epilachninae</taxon>
        <taxon>Epilachnini</taxon>
        <taxon>Henosepilachna</taxon>
    </lineage>
</organism>